<accession>A0AAD9NHW8</accession>
<protein>
    <submittedName>
        <fullName evidence="2">Uncharacterized protein</fullName>
    </submittedName>
</protein>
<proteinExistence type="predicted"/>
<evidence type="ECO:0000313" key="2">
    <source>
        <dbReference type="EMBL" id="KAK2170917.1"/>
    </source>
</evidence>
<dbReference type="PANTHER" id="PTHR22876">
    <property type="entry name" value="ZGC:101016"/>
    <property type="match status" value="1"/>
</dbReference>
<feature type="compositionally biased region" description="Polar residues" evidence="1">
    <location>
        <begin position="75"/>
        <end position="87"/>
    </location>
</feature>
<dbReference type="EMBL" id="JAODUO010001126">
    <property type="protein sequence ID" value="KAK2170917.1"/>
    <property type="molecule type" value="Genomic_DNA"/>
</dbReference>
<dbReference type="Pfam" id="PF10217">
    <property type="entry name" value="DUF2039"/>
    <property type="match status" value="1"/>
</dbReference>
<dbReference type="Proteomes" id="UP001209878">
    <property type="component" value="Unassembled WGS sequence"/>
</dbReference>
<organism evidence="2 3">
    <name type="scientific">Ridgeia piscesae</name>
    <name type="common">Tubeworm</name>
    <dbReference type="NCBI Taxonomy" id="27915"/>
    <lineage>
        <taxon>Eukaryota</taxon>
        <taxon>Metazoa</taxon>
        <taxon>Spiralia</taxon>
        <taxon>Lophotrochozoa</taxon>
        <taxon>Annelida</taxon>
        <taxon>Polychaeta</taxon>
        <taxon>Sedentaria</taxon>
        <taxon>Canalipalpata</taxon>
        <taxon>Sabellida</taxon>
        <taxon>Siboglinidae</taxon>
        <taxon>Ridgeia</taxon>
    </lineage>
</organism>
<gene>
    <name evidence="2" type="ORF">NP493_1123g01003</name>
</gene>
<name>A0AAD9NHW8_RIDPI</name>
<comment type="caution">
    <text evidence="2">The sequence shown here is derived from an EMBL/GenBank/DDBJ whole genome shotgun (WGS) entry which is preliminary data.</text>
</comment>
<sequence length="143" mass="16660">MNVTGCCARCKEIIDWKIKYKKYKPLGQPRKCVRCLQKTVTKAYYVVCESCAKKERICAKCTEKKDIVQEPELTPTEQAARQSQVQQELRFMSERQRRTFHRDVESGQRTDEGEQAEGGSDSEREEEEDEDKEETEGDDSHET</sequence>
<evidence type="ECO:0000313" key="3">
    <source>
        <dbReference type="Proteomes" id="UP001209878"/>
    </source>
</evidence>
<keyword evidence="3" id="KW-1185">Reference proteome</keyword>
<reference evidence="2" key="1">
    <citation type="journal article" date="2023" name="Mol. Biol. Evol.">
        <title>Third-Generation Sequencing Reveals the Adaptive Role of the Epigenome in Three Deep-Sea Polychaetes.</title>
        <authorList>
            <person name="Perez M."/>
            <person name="Aroh O."/>
            <person name="Sun Y."/>
            <person name="Lan Y."/>
            <person name="Juniper S.K."/>
            <person name="Young C.R."/>
            <person name="Angers B."/>
            <person name="Qian P.Y."/>
        </authorList>
    </citation>
    <scope>NUCLEOTIDE SEQUENCE</scope>
    <source>
        <strain evidence="2">R07B-5</strain>
    </source>
</reference>
<feature type="compositionally biased region" description="Basic and acidic residues" evidence="1">
    <location>
        <begin position="91"/>
        <end position="112"/>
    </location>
</feature>
<dbReference type="AlphaFoldDB" id="A0AAD9NHW8"/>
<feature type="region of interest" description="Disordered" evidence="1">
    <location>
        <begin position="69"/>
        <end position="143"/>
    </location>
</feature>
<dbReference type="PANTHER" id="PTHR22876:SF5">
    <property type="entry name" value="CHROMOSOME 9 OPEN READING FRAME 85"/>
    <property type="match status" value="1"/>
</dbReference>
<feature type="compositionally biased region" description="Acidic residues" evidence="1">
    <location>
        <begin position="123"/>
        <end position="137"/>
    </location>
</feature>
<evidence type="ECO:0000256" key="1">
    <source>
        <dbReference type="SAM" id="MobiDB-lite"/>
    </source>
</evidence>
<dbReference type="InterPro" id="IPR019351">
    <property type="entry name" value="DUF2039"/>
</dbReference>